<evidence type="ECO:0000313" key="5">
    <source>
        <dbReference type="Proteomes" id="UP000199518"/>
    </source>
</evidence>
<feature type="compositionally biased region" description="Basic and acidic residues" evidence="2">
    <location>
        <begin position="109"/>
        <end position="118"/>
    </location>
</feature>
<keyword evidence="1" id="KW-0479">Metal-binding</keyword>
<proteinExistence type="predicted"/>
<protein>
    <submittedName>
        <fullName evidence="4">SWIM zinc finger</fullName>
    </submittedName>
</protein>
<keyword evidence="5" id="KW-1185">Reference proteome</keyword>
<feature type="region of interest" description="Disordered" evidence="2">
    <location>
        <begin position="109"/>
        <end position="138"/>
    </location>
</feature>
<gene>
    <name evidence="4" type="ORF">SAMN05421753_10489</name>
</gene>
<dbReference type="PROSITE" id="PS50966">
    <property type="entry name" value="ZF_SWIM"/>
    <property type="match status" value="1"/>
</dbReference>
<dbReference type="GO" id="GO:0008270">
    <property type="term" value="F:zinc ion binding"/>
    <property type="evidence" value="ECO:0007669"/>
    <property type="project" value="UniProtKB-KW"/>
</dbReference>
<dbReference type="Proteomes" id="UP000199518">
    <property type="component" value="Unassembled WGS sequence"/>
</dbReference>
<organism evidence="4 5">
    <name type="scientific">Planctomicrobium piriforme</name>
    <dbReference type="NCBI Taxonomy" id="1576369"/>
    <lineage>
        <taxon>Bacteria</taxon>
        <taxon>Pseudomonadati</taxon>
        <taxon>Planctomycetota</taxon>
        <taxon>Planctomycetia</taxon>
        <taxon>Planctomycetales</taxon>
        <taxon>Planctomycetaceae</taxon>
        <taxon>Planctomicrobium</taxon>
    </lineage>
</organism>
<dbReference type="OrthoDB" id="9816340at2"/>
<accession>A0A1I3E5L9</accession>
<evidence type="ECO:0000313" key="4">
    <source>
        <dbReference type="EMBL" id="SFH94245.1"/>
    </source>
</evidence>
<evidence type="ECO:0000259" key="3">
    <source>
        <dbReference type="PROSITE" id="PS50966"/>
    </source>
</evidence>
<dbReference type="Pfam" id="PF04434">
    <property type="entry name" value="SWIM"/>
    <property type="match status" value="1"/>
</dbReference>
<feature type="domain" description="SWIM-type" evidence="3">
    <location>
        <begin position="54"/>
        <end position="87"/>
    </location>
</feature>
<keyword evidence="1" id="KW-0862">Zinc</keyword>
<keyword evidence="1" id="KW-0863">Zinc-finger</keyword>
<dbReference type="AlphaFoldDB" id="A0A1I3E5L9"/>
<name>A0A1I3E5L9_9PLAN</name>
<evidence type="ECO:0000256" key="1">
    <source>
        <dbReference type="PROSITE-ProRule" id="PRU00325"/>
    </source>
</evidence>
<sequence>MGFCLELTLEQVARLAPDEKSVASARQLLGLQFWNGLGLHPEAVWGNCRGSATYRVRIDLSNLGQSCNCPSRKRPCRHSLGLLMLLAKTPDALPIAEVPDDVREWLDKRQQRANRQADAENTPAKPVDEAGRQKRVARREERIQEGIDRLQLWMNDLIRTGLAGLETKGFPYFEEQAKRLVDAQAPGLAGRVRSLGEIPGSSPNWPLHLLDGLGRLQLLMTAYTRLSELDEPLQAEIRQLVGWTVSQAELDEFGEKVADKWIVVGQREEDDDRLRTQRTWLQSATNGRMALVLQFAPGQQPFLEAWVPGTVQTATLLFYPGSLRQRARSVERGEAGTTFQGRLVGSEDIESFLNSYAAQLALQPWLGTFPGVLRNVTLTQQGQNWFVRDNSGAGLPIQSNEPWRLLAASGGQPVDLCGEWTGHTFRPLSMGLGERLMMF</sequence>
<dbReference type="STRING" id="1576369.SAMN05421753_10489"/>
<dbReference type="EMBL" id="FOQD01000004">
    <property type="protein sequence ID" value="SFH94245.1"/>
    <property type="molecule type" value="Genomic_DNA"/>
</dbReference>
<reference evidence="5" key="1">
    <citation type="submission" date="2016-10" db="EMBL/GenBank/DDBJ databases">
        <authorList>
            <person name="Varghese N."/>
            <person name="Submissions S."/>
        </authorList>
    </citation>
    <scope>NUCLEOTIDE SEQUENCE [LARGE SCALE GENOMIC DNA]</scope>
    <source>
        <strain evidence="5">DSM 26348</strain>
    </source>
</reference>
<feature type="compositionally biased region" description="Basic and acidic residues" evidence="2">
    <location>
        <begin position="126"/>
        <end position="138"/>
    </location>
</feature>
<dbReference type="InterPro" id="IPR007527">
    <property type="entry name" value="Znf_SWIM"/>
</dbReference>
<evidence type="ECO:0000256" key="2">
    <source>
        <dbReference type="SAM" id="MobiDB-lite"/>
    </source>
</evidence>